<protein>
    <submittedName>
        <fullName evidence="1">Uncharacterized protein</fullName>
    </submittedName>
</protein>
<proteinExistence type="predicted"/>
<dbReference type="AlphaFoldDB" id="A0A246BTL6"/>
<evidence type="ECO:0000313" key="2">
    <source>
        <dbReference type="Proteomes" id="UP000197208"/>
    </source>
</evidence>
<accession>A0A246BTL6</accession>
<dbReference type="Proteomes" id="UP000197208">
    <property type="component" value="Unassembled WGS sequence"/>
</dbReference>
<reference evidence="1 2" key="1">
    <citation type="submission" date="2017-05" db="EMBL/GenBank/DDBJ databases">
        <title>De novo genome assembly of Deniococcus indicus strain DR1.</title>
        <authorList>
            <person name="Chauhan D."/>
            <person name="Yennamalli R.M."/>
            <person name="Priyadarshini R."/>
        </authorList>
    </citation>
    <scope>NUCLEOTIDE SEQUENCE [LARGE SCALE GENOMIC DNA]</scope>
    <source>
        <strain evidence="1 2">DR1</strain>
    </source>
</reference>
<dbReference type="EMBL" id="NHMK01000003">
    <property type="protein sequence ID" value="OWL99011.1"/>
    <property type="molecule type" value="Genomic_DNA"/>
</dbReference>
<gene>
    <name evidence="1" type="ORF">CBQ26_00700</name>
</gene>
<comment type="caution">
    <text evidence="1">The sequence shown here is derived from an EMBL/GenBank/DDBJ whole genome shotgun (WGS) entry which is preliminary data.</text>
</comment>
<sequence length="69" mass="7824">MTPNHLHLTVALIAGQASREITVSPPEADRYDQGKAITPGVVFSDFRFRAPDWKTPRSHPFQPRHWESA</sequence>
<dbReference type="RefSeq" id="WP_088246703.1">
    <property type="nucleotide sequence ID" value="NZ_NHMK01000003.1"/>
</dbReference>
<organism evidence="1 2">
    <name type="scientific">Deinococcus indicus</name>
    <dbReference type="NCBI Taxonomy" id="223556"/>
    <lineage>
        <taxon>Bacteria</taxon>
        <taxon>Thermotogati</taxon>
        <taxon>Deinococcota</taxon>
        <taxon>Deinococci</taxon>
        <taxon>Deinococcales</taxon>
        <taxon>Deinococcaceae</taxon>
        <taxon>Deinococcus</taxon>
    </lineage>
</organism>
<evidence type="ECO:0000313" key="1">
    <source>
        <dbReference type="EMBL" id="OWL99011.1"/>
    </source>
</evidence>
<keyword evidence="2" id="KW-1185">Reference proteome</keyword>
<dbReference type="OrthoDB" id="9912862at2"/>
<name>A0A246BTL6_9DEIO</name>